<evidence type="ECO:0000313" key="1">
    <source>
        <dbReference type="EMBL" id="KAH9478715.1"/>
    </source>
</evidence>
<organism evidence="1 2">
    <name type="scientific">Psilocybe cubensis</name>
    <name type="common">Psychedelic mushroom</name>
    <name type="synonym">Stropharia cubensis</name>
    <dbReference type="NCBI Taxonomy" id="181762"/>
    <lineage>
        <taxon>Eukaryota</taxon>
        <taxon>Fungi</taxon>
        <taxon>Dikarya</taxon>
        <taxon>Basidiomycota</taxon>
        <taxon>Agaricomycotina</taxon>
        <taxon>Agaricomycetes</taxon>
        <taxon>Agaricomycetidae</taxon>
        <taxon>Agaricales</taxon>
        <taxon>Agaricineae</taxon>
        <taxon>Strophariaceae</taxon>
        <taxon>Psilocybe</taxon>
    </lineage>
</organism>
<sequence>MEINQVWLKKWDFIEIVYLFQRYAVVLDACVLAIYRQTGSDMTDVKCDRVKWIVAAVMVLGTLSSEVILTARVWALWNRTTRLLTVLCALGVVIWVPGVVGLYRFFVTVKAPPKPIYKGFHGVYGASSQARDTIPAVGYGVENAVVAYYLSRCMFHRECNFILDVSGVVPRYW</sequence>
<gene>
    <name evidence="1" type="ORF">JR316_0009175</name>
</gene>
<proteinExistence type="predicted"/>
<reference evidence="1" key="1">
    <citation type="submission" date="2021-10" db="EMBL/GenBank/DDBJ databases">
        <title>Psilocybe cubensis genome.</title>
        <authorList>
            <person name="Mckernan K.J."/>
            <person name="Crawford S."/>
            <person name="Trippe A."/>
            <person name="Kane L.T."/>
            <person name="Mclaughlin S."/>
        </authorList>
    </citation>
    <scope>NUCLEOTIDE SEQUENCE</scope>
    <source>
        <strain evidence="1">MGC-MH-2018</strain>
    </source>
</reference>
<evidence type="ECO:0000313" key="2">
    <source>
        <dbReference type="Proteomes" id="UP000664032"/>
    </source>
</evidence>
<dbReference type="Proteomes" id="UP000664032">
    <property type="component" value="Unassembled WGS sequence"/>
</dbReference>
<protein>
    <submittedName>
        <fullName evidence="1">Uncharacterized protein</fullName>
    </submittedName>
</protein>
<comment type="caution">
    <text evidence="1">The sequence shown here is derived from an EMBL/GenBank/DDBJ whole genome shotgun (WGS) entry which is preliminary data.</text>
</comment>
<name>A0ACB8GUQ6_PSICU</name>
<keyword evidence="2" id="KW-1185">Reference proteome</keyword>
<dbReference type="EMBL" id="JAFIQS020000008">
    <property type="protein sequence ID" value="KAH9478715.1"/>
    <property type="molecule type" value="Genomic_DNA"/>
</dbReference>
<accession>A0ACB8GUQ6</accession>